<dbReference type="GO" id="GO:0016020">
    <property type="term" value="C:membrane"/>
    <property type="evidence" value="ECO:0007669"/>
    <property type="project" value="UniProtKB-SubCell"/>
</dbReference>
<organism evidence="10">
    <name type="scientific">Soboliphyme baturini</name>
    <dbReference type="NCBI Taxonomy" id="241478"/>
    <lineage>
        <taxon>Eukaryota</taxon>
        <taxon>Metazoa</taxon>
        <taxon>Ecdysozoa</taxon>
        <taxon>Nematoda</taxon>
        <taxon>Enoplea</taxon>
        <taxon>Dorylaimia</taxon>
        <taxon>Dioctophymatida</taxon>
        <taxon>Dioctophymatoidea</taxon>
        <taxon>Soboliphymatidae</taxon>
        <taxon>Soboliphyme</taxon>
    </lineage>
</organism>
<evidence type="ECO:0000313" key="9">
    <source>
        <dbReference type="Proteomes" id="UP000270296"/>
    </source>
</evidence>
<dbReference type="EMBL" id="UZAM01014928">
    <property type="protein sequence ID" value="VDP36423.1"/>
    <property type="molecule type" value="Genomic_DNA"/>
</dbReference>
<dbReference type="InterPro" id="IPR029248">
    <property type="entry name" value="TMEM107"/>
</dbReference>
<evidence type="ECO:0000313" key="8">
    <source>
        <dbReference type="EMBL" id="VDP36423.1"/>
    </source>
</evidence>
<dbReference type="PANTHER" id="PTHR34341">
    <property type="entry name" value="TRANSMEMBRANE PROTEIN 107"/>
    <property type="match status" value="1"/>
</dbReference>
<sequence length="94" mass="10532">MVDDFVPTRFLAMTAHLVAIIILFWSKDSYVQSNFVGNVNAQEYAKKSTEFTIALSASLVCLLVEIVGFFAGFSMFNAFISITCKYICSPVRWS</sequence>
<evidence type="ECO:0000256" key="2">
    <source>
        <dbReference type="ARBA" id="ARBA00015652"/>
    </source>
</evidence>
<protein>
    <recommendedName>
        <fullName evidence="2">Transmembrane protein 107</fullName>
    </recommendedName>
</protein>
<evidence type="ECO:0000256" key="6">
    <source>
        <dbReference type="ARBA" id="ARBA00023136"/>
    </source>
</evidence>
<keyword evidence="6 7" id="KW-0472">Membrane</keyword>
<name>A0A183J564_9BILA</name>
<feature type="transmembrane region" description="Helical" evidence="7">
    <location>
        <begin position="53"/>
        <end position="80"/>
    </location>
</feature>
<evidence type="ECO:0000256" key="7">
    <source>
        <dbReference type="SAM" id="Phobius"/>
    </source>
</evidence>
<evidence type="ECO:0000256" key="1">
    <source>
        <dbReference type="ARBA" id="ARBA00004141"/>
    </source>
</evidence>
<gene>
    <name evidence="8" type="ORF">SBAD_LOCUS11012</name>
</gene>
<dbReference type="Pfam" id="PF14995">
    <property type="entry name" value="TMEM107"/>
    <property type="match status" value="1"/>
</dbReference>
<dbReference type="WBParaSite" id="SBAD_0001138801-mRNA-1">
    <property type="protein sequence ID" value="SBAD_0001138801-mRNA-1"/>
    <property type="gene ID" value="SBAD_0001138801"/>
</dbReference>
<accession>A0A183J564</accession>
<dbReference type="OrthoDB" id="2114471at2759"/>
<comment type="subcellular location">
    <subcellularLocation>
        <location evidence="1">Membrane</location>
        <topology evidence="1">Multi-pass membrane protein</topology>
    </subcellularLocation>
</comment>
<evidence type="ECO:0000256" key="4">
    <source>
        <dbReference type="ARBA" id="ARBA00022794"/>
    </source>
</evidence>
<dbReference type="GO" id="GO:0036038">
    <property type="term" value="C:MKS complex"/>
    <property type="evidence" value="ECO:0007669"/>
    <property type="project" value="TreeGrafter"/>
</dbReference>
<reference evidence="8 9" key="2">
    <citation type="submission" date="2018-11" db="EMBL/GenBank/DDBJ databases">
        <authorList>
            <consortium name="Pathogen Informatics"/>
        </authorList>
    </citation>
    <scope>NUCLEOTIDE SEQUENCE [LARGE SCALE GENOMIC DNA]</scope>
</reference>
<dbReference type="GO" id="GO:1905515">
    <property type="term" value="P:non-motile cilium assembly"/>
    <property type="evidence" value="ECO:0007669"/>
    <property type="project" value="TreeGrafter"/>
</dbReference>
<dbReference type="GO" id="GO:1904491">
    <property type="term" value="P:protein localization to ciliary transition zone"/>
    <property type="evidence" value="ECO:0007669"/>
    <property type="project" value="TreeGrafter"/>
</dbReference>
<evidence type="ECO:0000256" key="3">
    <source>
        <dbReference type="ARBA" id="ARBA00022692"/>
    </source>
</evidence>
<keyword evidence="5 7" id="KW-1133">Transmembrane helix</keyword>
<evidence type="ECO:0000313" key="10">
    <source>
        <dbReference type="WBParaSite" id="SBAD_0001138801-mRNA-1"/>
    </source>
</evidence>
<evidence type="ECO:0000256" key="5">
    <source>
        <dbReference type="ARBA" id="ARBA00022989"/>
    </source>
</evidence>
<keyword evidence="9" id="KW-1185">Reference proteome</keyword>
<feature type="transmembrane region" description="Helical" evidence="7">
    <location>
        <begin position="6"/>
        <end position="25"/>
    </location>
</feature>
<dbReference type="PANTHER" id="PTHR34341:SF1">
    <property type="entry name" value="TRANSMEMBRANE PROTEIN 107"/>
    <property type="match status" value="1"/>
</dbReference>
<reference evidence="10" key="1">
    <citation type="submission" date="2016-06" db="UniProtKB">
        <authorList>
            <consortium name="WormBaseParasite"/>
        </authorList>
    </citation>
    <scope>IDENTIFICATION</scope>
</reference>
<keyword evidence="3 7" id="KW-0812">Transmembrane</keyword>
<keyword evidence="4" id="KW-0970">Cilium biogenesis/degradation</keyword>
<dbReference type="Proteomes" id="UP000270296">
    <property type="component" value="Unassembled WGS sequence"/>
</dbReference>
<proteinExistence type="predicted"/>
<dbReference type="AlphaFoldDB" id="A0A183J564"/>